<comment type="caution">
    <text evidence="2">The sequence shown here is derived from an EMBL/GenBank/DDBJ whole genome shotgun (WGS) entry which is preliminary data.</text>
</comment>
<keyword evidence="3" id="KW-1185">Reference proteome</keyword>
<organism evidence="2 3">
    <name type="scientific">Cudoniella acicularis</name>
    <dbReference type="NCBI Taxonomy" id="354080"/>
    <lineage>
        <taxon>Eukaryota</taxon>
        <taxon>Fungi</taxon>
        <taxon>Dikarya</taxon>
        <taxon>Ascomycota</taxon>
        <taxon>Pezizomycotina</taxon>
        <taxon>Leotiomycetes</taxon>
        <taxon>Helotiales</taxon>
        <taxon>Tricladiaceae</taxon>
        <taxon>Cudoniella</taxon>
    </lineage>
</organism>
<evidence type="ECO:0008006" key="4">
    <source>
        <dbReference type="Google" id="ProtNLM"/>
    </source>
</evidence>
<feature type="signal peptide" evidence="1">
    <location>
        <begin position="1"/>
        <end position="20"/>
    </location>
</feature>
<dbReference type="Proteomes" id="UP000566819">
    <property type="component" value="Unassembled WGS sequence"/>
</dbReference>
<dbReference type="GO" id="GO:0008237">
    <property type="term" value="F:metallopeptidase activity"/>
    <property type="evidence" value="ECO:0007669"/>
    <property type="project" value="InterPro"/>
</dbReference>
<dbReference type="EMBL" id="JAAMPI010002178">
    <property type="protein sequence ID" value="KAF4617097.1"/>
    <property type="molecule type" value="Genomic_DNA"/>
</dbReference>
<dbReference type="OrthoDB" id="3532187at2759"/>
<keyword evidence="1" id="KW-0732">Signal</keyword>
<sequence length="400" mass="43246">MSHFIVKFGLFLAFSWTALAIDSQYVSGSSSDERSPIDLRNPPNPPLGPLPNLQAIFDISQDVPNGGCSPQQISILETAFKACIANVEQQLLPAIAQMRAGTDSAATGWMFSYLFAISGSAKRGPNVPLSSNDEGSLGLLENTLNAILQHSRGILKFGIGNNPAVVKTRLYCSPSWLKFQDIYFPDPGNPTQPHYLMSQKWKDAQGNSNEIGLYFDAVSGIYAETEARRSAPDPNFPLDLASCGVNGFGITGVRMNAVMICPLSWGGQYNSGQNIYNFGARLPATTSEVTIAQDITYIDDLRSIAQTLLHEYLHVVARGQDGILDVSGPEIYGYPDCVNVANGPSGSTDEALGNPDNFAILGSALLKSTYDWRDGYARNPSFWAARQPSTPLTARPPPSR</sequence>
<reference evidence="2 3" key="1">
    <citation type="submission" date="2020-03" db="EMBL/GenBank/DDBJ databases">
        <title>Draft Genome Sequence of Cudoniella acicularis.</title>
        <authorList>
            <person name="Buettner E."/>
            <person name="Kellner H."/>
        </authorList>
    </citation>
    <scope>NUCLEOTIDE SEQUENCE [LARGE SCALE GENOMIC DNA]</scope>
    <source>
        <strain evidence="2 3">DSM 108380</strain>
    </source>
</reference>
<protein>
    <recommendedName>
        <fullName evidence="4">Lysine-specific metallo-endopeptidase domain-containing protein</fullName>
    </recommendedName>
</protein>
<proteinExistence type="predicted"/>
<name>A0A8H4VPD4_9HELO</name>
<evidence type="ECO:0000313" key="2">
    <source>
        <dbReference type="EMBL" id="KAF4617097.1"/>
    </source>
</evidence>
<accession>A0A8H4VPD4</accession>
<evidence type="ECO:0000256" key="1">
    <source>
        <dbReference type="SAM" id="SignalP"/>
    </source>
</evidence>
<dbReference type="Gene3D" id="3.40.390.10">
    <property type="entry name" value="Collagenase (Catalytic Domain)"/>
    <property type="match status" value="1"/>
</dbReference>
<feature type="chain" id="PRO_5034067975" description="Lysine-specific metallo-endopeptidase domain-containing protein" evidence="1">
    <location>
        <begin position="21"/>
        <end position="400"/>
    </location>
</feature>
<dbReference type="InterPro" id="IPR024079">
    <property type="entry name" value="MetalloPept_cat_dom_sf"/>
</dbReference>
<dbReference type="AlphaFoldDB" id="A0A8H4VPD4"/>
<gene>
    <name evidence="2" type="ORF">G7Y89_g15053</name>
</gene>
<evidence type="ECO:0000313" key="3">
    <source>
        <dbReference type="Proteomes" id="UP000566819"/>
    </source>
</evidence>